<evidence type="ECO:0000313" key="2">
    <source>
        <dbReference type="EMBL" id="OJT15627.1"/>
    </source>
</evidence>
<reference evidence="2 3" key="1">
    <citation type="submission" date="2016-10" db="EMBL/GenBank/DDBJ databases">
        <title>Genome sequence of the basidiomycete white-rot fungus Trametes pubescens.</title>
        <authorList>
            <person name="Makela M.R."/>
            <person name="Granchi Z."/>
            <person name="Peng M."/>
            <person name="De Vries R.P."/>
            <person name="Grigoriev I."/>
            <person name="Riley R."/>
            <person name="Hilden K."/>
        </authorList>
    </citation>
    <scope>NUCLEOTIDE SEQUENCE [LARGE SCALE GENOMIC DNA]</scope>
    <source>
        <strain evidence="2 3">FBCC735</strain>
    </source>
</reference>
<feature type="region of interest" description="Disordered" evidence="1">
    <location>
        <begin position="18"/>
        <end position="42"/>
    </location>
</feature>
<proteinExistence type="predicted"/>
<sequence length="174" mass="20083">MGMVGWNRLRYEAVDVDSTGQPTFGSGRDETKESDSIKLDQPTSRRTQFPNWLHFLDLPLLGLVYLAHVRYRRYSPRRLPTFTSMKLPELYAYQAIAHTGVGIGLELKEEVLGDPDLRLLEQVARSLRNNVFNNKSVMEPVDRALDQGGRELNRKFRDGKLLPLLLDQIYAHWQ</sequence>
<gene>
    <name evidence="2" type="ORF">TRAPUB_5955</name>
</gene>
<dbReference type="AlphaFoldDB" id="A0A1M2W701"/>
<dbReference type="OrthoDB" id="2743555at2759"/>
<feature type="compositionally biased region" description="Basic and acidic residues" evidence="1">
    <location>
        <begin position="27"/>
        <end position="38"/>
    </location>
</feature>
<keyword evidence="3" id="KW-1185">Reference proteome</keyword>
<dbReference type="Proteomes" id="UP000184267">
    <property type="component" value="Unassembled WGS sequence"/>
</dbReference>
<comment type="caution">
    <text evidence="2">The sequence shown here is derived from an EMBL/GenBank/DDBJ whole genome shotgun (WGS) entry which is preliminary data.</text>
</comment>
<protein>
    <submittedName>
        <fullName evidence="2">Uncharacterized protein</fullName>
    </submittedName>
</protein>
<dbReference type="EMBL" id="MNAD01000147">
    <property type="protein sequence ID" value="OJT15627.1"/>
    <property type="molecule type" value="Genomic_DNA"/>
</dbReference>
<name>A0A1M2W701_TRAPU</name>
<evidence type="ECO:0000256" key="1">
    <source>
        <dbReference type="SAM" id="MobiDB-lite"/>
    </source>
</evidence>
<evidence type="ECO:0000313" key="3">
    <source>
        <dbReference type="Proteomes" id="UP000184267"/>
    </source>
</evidence>
<organism evidence="2 3">
    <name type="scientific">Trametes pubescens</name>
    <name type="common">White-rot fungus</name>
    <dbReference type="NCBI Taxonomy" id="154538"/>
    <lineage>
        <taxon>Eukaryota</taxon>
        <taxon>Fungi</taxon>
        <taxon>Dikarya</taxon>
        <taxon>Basidiomycota</taxon>
        <taxon>Agaricomycotina</taxon>
        <taxon>Agaricomycetes</taxon>
        <taxon>Polyporales</taxon>
        <taxon>Polyporaceae</taxon>
        <taxon>Trametes</taxon>
    </lineage>
</organism>
<accession>A0A1M2W701</accession>